<dbReference type="AlphaFoldDB" id="A0A343JBM4"/>
<evidence type="ECO:0000313" key="3">
    <source>
        <dbReference type="EMBL" id="ASW42932.1"/>
    </source>
</evidence>
<dbReference type="Pfam" id="PF02481">
    <property type="entry name" value="DNA_processg_A"/>
    <property type="match status" value="1"/>
</dbReference>
<keyword evidence="4" id="KW-1185">Reference proteome</keyword>
<name>A0A343JBM4_9CLOT</name>
<dbReference type="InterPro" id="IPR003488">
    <property type="entry name" value="DprA"/>
</dbReference>
<dbReference type="RefSeq" id="WP_119865072.1">
    <property type="nucleotide sequence ID" value="NZ_CP016786.1"/>
</dbReference>
<dbReference type="Gene3D" id="3.40.50.450">
    <property type="match status" value="1"/>
</dbReference>
<feature type="domain" description="Smf/DprA SLOG" evidence="2">
    <location>
        <begin position="67"/>
        <end position="273"/>
    </location>
</feature>
<dbReference type="InterPro" id="IPR057666">
    <property type="entry name" value="DrpA_SLOG"/>
</dbReference>
<evidence type="ECO:0000259" key="2">
    <source>
        <dbReference type="Pfam" id="PF02481"/>
    </source>
</evidence>
<dbReference type="Proteomes" id="UP000264883">
    <property type="component" value="Chromosome"/>
</dbReference>
<dbReference type="NCBIfam" id="TIGR00732">
    <property type="entry name" value="dprA"/>
    <property type="match status" value="1"/>
</dbReference>
<evidence type="ECO:0000256" key="1">
    <source>
        <dbReference type="ARBA" id="ARBA00006525"/>
    </source>
</evidence>
<organism evidence="3 4">
    <name type="scientific">Clostridium isatidis</name>
    <dbReference type="NCBI Taxonomy" id="182773"/>
    <lineage>
        <taxon>Bacteria</taxon>
        <taxon>Bacillati</taxon>
        <taxon>Bacillota</taxon>
        <taxon>Clostridia</taxon>
        <taxon>Eubacteriales</taxon>
        <taxon>Clostridiaceae</taxon>
        <taxon>Clostridium</taxon>
    </lineage>
</organism>
<comment type="similarity">
    <text evidence="1">Belongs to the DprA/Smf family.</text>
</comment>
<proteinExistence type="inferred from homology"/>
<sequence length="344" mass="38940">MNKDELWFILLNLSNKEKISLIKKYKSINYIRNNINKISELYKLNLELKESQIEELIEYMEEKGIDYITIFSEEYPETLLSAYDPPYALFYIGNLDLLKSRMIAVIGARNCSQYGMEAAKLIAKELSDNNVTIVSGMAIGIDSIAQKCAVENSGKTIAVLGCGVDYIYPKSNKLLYENIKKDGLIISEYIPRTNPRPYYFPMRNRIISGISEGLIVVEASSKSGSLITADYALYQGKSVMAVPGSIFQRNSNGCNKLIRDGAHILSSLEDLRSLFNLKKKDKEKGKISSLKMSLFNIISDEPKHLDEILESVNVDRKVLFGLLFEMQKKNEIICLPGNYYVKSL</sequence>
<evidence type="ECO:0000313" key="4">
    <source>
        <dbReference type="Proteomes" id="UP000264883"/>
    </source>
</evidence>
<reference evidence="3 4" key="1">
    <citation type="submission" date="2016-08" db="EMBL/GenBank/DDBJ databases">
        <title>Complete Genome Sequence Of The Indigo Reducing Clostridium isatidis DSM15098.</title>
        <authorList>
            <person name="Little G.T."/>
            <person name="Minton N.P."/>
        </authorList>
    </citation>
    <scope>NUCLEOTIDE SEQUENCE [LARGE SCALE GENOMIC DNA]</scope>
    <source>
        <strain evidence="3 4">DSM 15098</strain>
    </source>
</reference>
<dbReference type="OrthoDB" id="9785707at2"/>
<dbReference type="PANTHER" id="PTHR43022">
    <property type="entry name" value="PROTEIN SMF"/>
    <property type="match status" value="1"/>
</dbReference>
<dbReference type="GO" id="GO:0009294">
    <property type="term" value="P:DNA-mediated transformation"/>
    <property type="evidence" value="ECO:0007669"/>
    <property type="project" value="InterPro"/>
</dbReference>
<dbReference type="KEGG" id="cia:BEN51_05445"/>
<accession>A0A343JBM4</accession>
<dbReference type="PANTHER" id="PTHR43022:SF1">
    <property type="entry name" value="PROTEIN SMF"/>
    <property type="match status" value="1"/>
</dbReference>
<protein>
    <submittedName>
        <fullName evidence="3">DNA protecting protein DprA</fullName>
    </submittedName>
</protein>
<gene>
    <name evidence="3" type="ORF">BEN51_05445</name>
</gene>
<dbReference type="EMBL" id="CP016786">
    <property type="protein sequence ID" value="ASW42932.1"/>
    <property type="molecule type" value="Genomic_DNA"/>
</dbReference>
<dbReference type="SUPFAM" id="SSF102405">
    <property type="entry name" value="MCP/YpsA-like"/>
    <property type="match status" value="1"/>
</dbReference>